<sequence>MGSIAEVPQTSDEDRNEVTVLVTGFGPFRTQNPINPSWEIARHLPPFLPPPSLAPANSLSILTPPPVRILVHPEPIRVSYTTVRSLVPSLWEGRKIDFCIHIGMASGRKFYSIERRGHRDGYFMKDVDNEFLADESAQKQLGSDWIWHNLPHELLSSLDVDDVWKRWRLNLSEKTQGGKEMDVRISEDAGRYLCDFIYFSSLAELERKGEDRRVLFLHVPVEADESSVRRGVEITVELIRAVVVSGMMGEVKRLVEEGKGKRD</sequence>
<dbReference type="PANTHER" id="PTHR23402">
    <property type="entry name" value="PROTEASE FAMILY C15 PYROGLUTAMYL-PEPTIDASE I-RELATED"/>
    <property type="match status" value="1"/>
</dbReference>
<organism evidence="6 7">
    <name type="scientific">Phialocephala subalpina</name>
    <dbReference type="NCBI Taxonomy" id="576137"/>
    <lineage>
        <taxon>Eukaryota</taxon>
        <taxon>Fungi</taxon>
        <taxon>Dikarya</taxon>
        <taxon>Ascomycota</taxon>
        <taxon>Pezizomycotina</taxon>
        <taxon>Leotiomycetes</taxon>
        <taxon>Helotiales</taxon>
        <taxon>Mollisiaceae</taxon>
        <taxon>Phialocephala</taxon>
        <taxon>Phialocephala fortinii species complex</taxon>
    </lineage>
</organism>
<dbReference type="EMBL" id="FJOG01000001">
    <property type="protein sequence ID" value="CZR50237.1"/>
    <property type="molecule type" value="Genomic_DNA"/>
</dbReference>
<dbReference type="Gene3D" id="3.40.630.20">
    <property type="entry name" value="Peptidase C15, pyroglutamyl peptidase I-like"/>
    <property type="match status" value="1"/>
</dbReference>
<evidence type="ECO:0000256" key="2">
    <source>
        <dbReference type="ARBA" id="ARBA00022490"/>
    </source>
</evidence>
<dbReference type="AlphaFoldDB" id="A0A1L7WBS6"/>
<protein>
    <recommendedName>
        <fullName evidence="8">Pyroglutamyl peptidase type I</fullName>
    </recommendedName>
</protein>
<keyword evidence="2" id="KW-0963">Cytoplasm</keyword>
<gene>
    <name evidence="6" type="ORF">PAC_00109</name>
</gene>
<reference evidence="6 7" key="1">
    <citation type="submission" date="2016-03" db="EMBL/GenBank/DDBJ databases">
        <authorList>
            <person name="Ploux O."/>
        </authorList>
    </citation>
    <scope>NUCLEOTIDE SEQUENCE [LARGE SCALE GENOMIC DNA]</scope>
    <source>
        <strain evidence="6 7">UAMH 11012</strain>
    </source>
</reference>
<evidence type="ECO:0000256" key="3">
    <source>
        <dbReference type="ARBA" id="ARBA00022670"/>
    </source>
</evidence>
<dbReference type="InterPro" id="IPR016125">
    <property type="entry name" value="Peptidase_C15-like"/>
</dbReference>
<dbReference type="GO" id="GO:0005829">
    <property type="term" value="C:cytosol"/>
    <property type="evidence" value="ECO:0007669"/>
    <property type="project" value="InterPro"/>
</dbReference>
<evidence type="ECO:0000256" key="4">
    <source>
        <dbReference type="ARBA" id="ARBA00022801"/>
    </source>
</evidence>
<keyword evidence="5" id="KW-0788">Thiol protease</keyword>
<accession>A0A1L7WBS6</accession>
<dbReference type="PANTHER" id="PTHR23402:SF1">
    <property type="entry name" value="PYROGLUTAMYL-PEPTIDASE I"/>
    <property type="match status" value="1"/>
</dbReference>
<dbReference type="SUPFAM" id="SSF53182">
    <property type="entry name" value="Pyrrolidone carboxyl peptidase (pyroglutamate aminopeptidase)"/>
    <property type="match status" value="1"/>
</dbReference>
<comment type="similarity">
    <text evidence="1">Belongs to the peptidase C15 family.</text>
</comment>
<dbReference type="CDD" id="cd00501">
    <property type="entry name" value="Peptidase_C15"/>
    <property type="match status" value="1"/>
</dbReference>
<keyword evidence="7" id="KW-1185">Reference proteome</keyword>
<dbReference type="OrthoDB" id="407146at2759"/>
<proteinExistence type="inferred from homology"/>
<dbReference type="Proteomes" id="UP000184330">
    <property type="component" value="Unassembled WGS sequence"/>
</dbReference>
<evidence type="ECO:0000256" key="1">
    <source>
        <dbReference type="ARBA" id="ARBA00006641"/>
    </source>
</evidence>
<evidence type="ECO:0000313" key="6">
    <source>
        <dbReference type="EMBL" id="CZR50237.1"/>
    </source>
</evidence>
<dbReference type="InterPro" id="IPR000816">
    <property type="entry name" value="Peptidase_C15"/>
</dbReference>
<dbReference type="GO" id="GO:0016920">
    <property type="term" value="F:pyroglutamyl-peptidase activity"/>
    <property type="evidence" value="ECO:0007669"/>
    <property type="project" value="InterPro"/>
</dbReference>
<keyword evidence="4" id="KW-0378">Hydrolase</keyword>
<evidence type="ECO:0000313" key="7">
    <source>
        <dbReference type="Proteomes" id="UP000184330"/>
    </source>
</evidence>
<dbReference type="InterPro" id="IPR036440">
    <property type="entry name" value="Peptidase_C15-like_sf"/>
</dbReference>
<name>A0A1L7WBS6_9HELO</name>
<dbReference type="GO" id="GO:0006508">
    <property type="term" value="P:proteolysis"/>
    <property type="evidence" value="ECO:0007669"/>
    <property type="project" value="UniProtKB-KW"/>
</dbReference>
<evidence type="ECO:0000256" key="5">
    <source>
        <dbReference type="ARBA" id="ARBA00022807"/>
    </source>
</evidence>
<dbReference type="Pfam" id="PF01470">
    <property type="entry name" value="Peptidase_C15"/>
    <property type="match status" value="1"/>
</dbReference>
<evidence type="ECO:0008006" key="8">
    <source>
        <dbReference type="Google" id="ProtNLM"/>
    </source>
</evidence>
<keyword evidence="3" id="KW-0645">Protease</keyword>